<accession>A0AAD7FMH9</accession>
<dbReference type="PANTHER" id="PTHR10039:SF14">
    <property type="entry name" value="NACHT DOMAIN-CONTAINING PROTEIN"/>
    <property type="match status" value="1"/>
</dbReference>
<dbReference type="SMART" id="SM00382">
    <property type="entry name" value="AAA"/>
    <property type="match status" value="1"/>
</dbReference>
<dbReference type="Gene3D" id="3.40.50.300">
    <property type="entry name" value="P-loop containing nucleotide triphosphate hydrolases"/>
    <property type="match status" value="1"/>
</dbReference>
<feature type="domain" description="AAA+ ATPase" evidence="2">
    <location>
        <begin position="35"/>
        <end position="206"/>
    </location>
</feature>
<evidence type="ECO:0000313" key="3">
    <source>
        <dbReference type="EMBL" id="KAJ7628719.1"/>
    </source>
</evidence>
<keyword evidence="4" id="KW-1185">Reference proteome</keyword>
<organism evidence="3 4">
    <name type="scientific">Roridomyces roridus</name>
    <dbReference type="NCBI Taxonomy" id="1738132"/>
    <lineage>
        <taxon>Eukaryota</taxon>
        <taxon>Fungi</taxon>
        <taxon>Dikarya</taxon>
        <taxon>Basidiomycota</taxon>
        <taxon>Agaricomycotina</taxon>
        <taxon>Agaricomycetes</taxon>
        <taxon>Agaricomycetidae</taxon>
        <taxon>Agaricales</taxon>
        <taxon>Marasmiineae</taxon>
        <taxon>Mycenaceae</taxon>
        <taxon>Roridomyces</taxon>
    </lineage>
</organism>
<keyword evidence="1" id="KW-0677">Repeat</keyword>
<protein>
    <recommendedName>
        <fullName evidence="2">AAA+ ATPase domain-containing protein</fullName>
    </recommendedName>
</protein>
<gene>
    <name evidence="3" type="ORF">FB45DRAFT_1079936</name>
</gene>
<evidence type="ECO:0000313" key="4">
    <source>
        <dbReference type="Proteomes" id="UP001221142"/>
    </source>
</evidence>
<evidence type="ECO:0000256" key="1">
    <source>
        <dbReference type="ARBA" id="ARBA00022737"/>
    </source>
</evidence>
<dbReference type="InterPro" id="IPR003593">
    <property type="entry name" value="AAA+_ATPase"/>
</dbReference>
<dbReference type="Pfam" id="PF24883">
    <property type="entry name" value="NPHP3_N"/>
    <property type="match status" value="1"/>
</dbReference>
<dbReference type="AlphaFoldDB" id="A0AAD7FMH9"/>
<dbReference type="InterPro" id="IPR056884">
    <property type="entry name" value="NPHP3-like_N"/>
</dbReference>
<reference evidence="3" key="1">
    <citation type="submission" date="2023-03" db="EMBL/GenBank/DDBJ databases">
        <title>Massive genome expansion in bonnet fungi (Mycena s.s.) driven by repeated elements and novel gene families across ecological guilds.</title>
        <authorList>
            <consortium name="Lawrence Berkeley National Laboratory"/>
            <person name="Harder C.B."/>
            <person name="Miyauchi S."/>
            <person name="Viragh M."/>
            <person name="Kuo A."/>
            <person name="Thoen E."/>
            <person name="Andreopoulos B."/>
            <person name="Lu D."/>
            <person name="Skrede I."/>
            <person name="Drula E."/>
            <person name="Henrissat B."/>
            <person name="Morin E."/>
            <person name="Kohler A."/>
            <person name="Barry K."/>
            <person name="LaButti K."/>
            <person name="Morin E."/>
            <person name="Salamov A."/>
            <person name="Lipzen A."/>
            <person name="Mereny Z."/>
            <person name="Hegedus B."/>
            <person name="Baldrian P."/>
            <person name="Stursova M."/>
            <person name="Weitz H."/>
            <person name="Taylor A."/>
            <person name="Grigoriev I.V."/>
            <person name="Nagy L.G."/>
            <person name="Martin F."/>
            <person name="Kauserud H."/>
        </authorList>
    </citation>
    <scope>NUCLEOTIDE SEQUENCE</scope>
    <source>
        <strain evidence="3">9284</strain>
    </source>
</reference>
<dbReference type="Proteomes" id="UP001221142">
    <property type="component" value="Unassembled WGS sequence"/>
</dbReference>
<dbReference type="SUPFAM" id="SSF52540">
    <property type="entry name" value="P-loop containing nucleoside triphosphate hydrolases"/>
    <property type="match status" value="2"/>
</dbReference>
<feature type="non-terminal residue" evidence="3">
    <location>
        <position position="380"/>
    </location>
</feature>
<dbReference type="InterPro" id="IPR027417">
    <property type="entry name" value="P-loop_NTPase"/>
</dbReference>
<feature type="non-terminal residue" evidence="3">
    <location>
        <position position="1"/>
    </location>
</feature>
<sequence length="380" mass="41082">AAYDSLAPTCHPGTRKDALHALYQWASGFDSESESSSILCLQGPPGSGKSVILHTIAQGLHAAGRLGGSFVFRGRRSGNENEGQAFFRTMAHQLASNVHGLRAPIARAVRRHPDVVHASMGVQLQELILEPSRELPLGSGGPLVLVIDGIDRCSYETQREILCLLGNAVRTRSLFRVVLACRPGDPAVEILAEPCFAGICRSYAIGRSLEDVRAFLGGRLGAEIEPLAAASGGCFLYASTLVSFLRNPEFHQARRLALLDSPACSSLDDLYVRILGRIPTASRETLLGVLHILSVKPLTDLPLRHVAQLLDVKAGRLRRVLRHLDAVLEIPESDSGAIGVRCTSFREFIVDPRRSGLFCVGGTNLARCMLESLSYAHENP</sequence>
<dbReference type="EMBL" id="JARKIF010000010">
    <property type="protein sequence ID" value="KAJ7628719.1"/>
    <property type="molecule type" value="Genomic_DNA"/>
</dbReference>
<name>A0AAD7FMH9_9AGAR</name>
<comment type="caution">
    <text evidence="3">The sequence shown here is derived from an EMBL/GenBank/DDBJ whole genome shotgun (WGS) entry which is preliminary data.</text>
</comment>
<evidence type="ECO:0000259" key="2">
    <source>
        <dbReference type="SMART" id="SM00382"/>
    </source>
</evidence>
<proteinExistence type="predicted"/>
<dbReference type="PANTHER" id="PTHR10039">
    <property type="entry name" value="AMELOGENIN"/>
    <property type="match status" value="1"/>
</dbReference>